<evidence type="ECO:0008006" key="3">
    <source>
        <dbReference type="Google" id="ProtNLM"/>
    </source>
</evidence>
<gene>
    <name evidence="1" type="ORF">GCM10022419_041430</name>
</gene>
<dbReference type="Proteomes" id="UP001500630">
    <property type="component" value="Unassembled WGS sequence"/>
</dbReference>
<reference evidence="2" key="1">
    <citation type="journal article" date="2019" name="Int. J. Syst. Evol. Microbiol.">
        <title>The Global Catalogue of Microorganisms (GCM) 10K type strain sequencing project: providing services to taxonomists for standard genome sequencing and annotation.</title>
        <authorList>
            <consortium name="The Broad Institute Genomics Platform"/>
            <consortium name="The Broad Institute Genome Sequencing Center for Infectious Disease"/>
            <person name="Wu L."/>
            <person name="Ma J."/>
        </authorList>
    </citation>
    <scope>NUCLEOTIDE SEQUENCE [LARGE SCALE GENOMIC DNA]</scope>
    <source>
        <strain evidence="2">JCM 17326</strain>
    </source>
</reference>
<sequence>MPEISSTVKRWETFDETGLGLNVIRVENPTVGYNGAGTWVFLEGIKVTLDGEEYDAHITITKKAPMDKKGLSWEYCHFTVTKAQKNHVFYQVDDSGEYTTVQMLINSDGGQAAAKSHFKNDWINDATLQKKVNLELSRIFKYLAIG</sequence>
<comment type="caution">
    <text evidence="1">The sequence shown here is derived from an EMBL/GenBank/DDBJ whole genome shotgun (WGS) entry which is preliminary data.</text>
</comment>
<keyword evidence="2" id="KW-1185">Reference proteome</keyword>
<evidence type="ECO:0000313" key="1">
    <source>
        <dbReference type="EMBL" id="GAA3556645.1"/>
    </source>
</evidence>
<organism evidence="1 2">
    <name type="scientific">Nonomuraea rosea</name>
    <dbReference type="NCBI Taxonomy" id="638574"/>
    <lineage>
        <taxon>Bacteria</taxon>
        <taxon>Bacillati</taxon>
        <taxon>Actinomycetota</taxon>
        <taxon>Actinomycetes</taxon>
        <taxon>Streptosporangiales</taxon>
        <taxon>Streptosporangiaceae</taxon>
        <taxon>Nonomuraea</taxon>
    </lineage>
</organism>
<accession>A0ABP6WUQ2</accession>
<dbReference type="RefSeq" id="WP_345563945.1">
    <property type="nucleotide sequence ID" value="NZ_BAABDQ010000008.1"/>
</dbReference>
<proteinExistence type="predicted"/>
<dbReference type="EMBL" id="BAABDQ010000008">
    <property type="protein sequence ID" value="GAA3556645.1"/>
    <property type="molecule type" value="Genomic_DNA"/>
</dbReference>
<protein>
    <recommendedName>
        <fullName evidence="3">Polyketide cyclase</fullName>
    </recommendedName>
</protein>
<name>A0ABP6WUQ2_9ACTN</name>
<evidence type="ECO:0000313" key="2">
    <source>
        <dbReference type="Proteomes" id="UP001500630"/>
    </source>
</evidence>